<dbReference type="HAMAP" id="MF_00404">
    <property type="entry name" value="OadG"/>
    <property type="match status" value="1"/>
</dbReference>
<dbReference type="InterPro" id="IPR023424">
    <property type="entry name" value="OadG"/>
</dbReference>
<evidence type="ECO:0000256" key="18">
    <source>
        <dbReference type="SAM" id="MobiDB-lite"/>
    </source>
</evidence>
<keyword evidence="14 16" id="KW-0739">Sodium transport</keyword>
<dbReference type="Proteomes" id="UP001595579">
    <property type="component" value="Unassembled WGS sequence"/>
</dbReference>
<evidence type="ECO:0000256" key="6">
    <source>
        <dbReference type="ARBA" id="ARBA00022448"/>
    </source>
</evidence>
<evidence type="ECO:0000256" key="11">
    <source>
        <dbReference type="ARBA" id="ARBA00023053"/>
    </source>
</evidence>
<keyword evidence="13 16" id="KW-0472">Membrane</keyword>
<evidence type="ECO:0000256" key="17">
    <source>
        <dbReference type="RuleBase" id="RU004278"/>
    </source>
</evidence>
<evidence type="ECO:0000256" key="16">
    <source>
        <dbReference type="HAMAP-Rule" id="MF_00404"/>
    </source>
</evidence>
<evidence type="ECO:0000256" key="12">
    <source>
        <dbReference type="ARBA" id="ARBA00023065"/>
    </source>
</evidence>
<keyword evidence="7 16" id="KW-1003">Cell membrane</keyword>
<comment type="cofactor">
    <cofactor evidence="1 16 17">
        <name>Na(+)</name>
        <dbReference type="ChEBI" id="CHEBI:29101"/>
    </cofactor>
</comment>
<evidence type="ECO:0000256" key="15">
    <source>
        <dbReference type="ARBA" id="ARBA00048176"/>
    </source>
</evidence>
<keyword evidence="6 16" id="KW-0813">Transport</keyword>
<keyword evidence="12 16" id="KW-0406">Ion transport</keyword>
<evidence type="ECO:0000256" key="2">
    <source>
        <dbReference type="ARBA" id="ARBA00003002"/>
    </source>
</evidence>
<comment type="caution">
    <text evidence="19">The sequence shown here is derived from an EMBL/GenBank/DDBJ whole genome shotgun (WGS) entry which is preliminary data.</text>
</comment>
<keyword evidence="11 16" id="KW-0915">Sodium</keyword>
<dbReference type="RefSeq" id="WP_386774379.1">
    <property type="nucleotide sequence ID" value="NZ_JBHRUG010000026.1"/>
</dbReference>
<organism evidence="19 20">
    <name type="scientific">Litchfieldella rifensis</name>
    <dbReference type="NCBI Taxonomy" id="762643"/>
    <lineage>
        <taxon>Bacteria</taxon>
        <taxon>Pseudomonadati</taxon>
        <taxon>Pseudomonadota</taxon>
        <taxon>Gammaproteobacteria</taxon>
        <taxon>Oceanospirillales</taxon>
        <taxon>Halomonadaceae</taxon>
        <taxon>Litchfieldella</taxon>
    </lineage>
</organism>
<evidence type="ECO:0000256" key="3">
    <source>
        <dbReference type="ARBA" id="ARBA00004162"/>
    </source>
</evidence>
<comment type="catalytic activity">
    <reaction evidence="15 16 17">
        <text>oxaloacetate + 2 Na(+)(in) + H(+) = pyruvate + 2 Na(+)(out) + CO2</text>
        <dbReference type="Rhea" id="RHEA:57724"/>
        <dbReference type="ChEBI" id="CHEBI:15361"/>
        <dbReference type="ChEBI" id="CHEBI:15378"/>
        <dbReference type="ChEBI" id="CHEBI:16452"/>
        <dbReference type="ChEBI" id="CHEBI:16526"/>
        <dbReference type="ChEBI" id="CHEBI:29101"/>
        <dbReference type="EC" id="7.2.4.2"/>
    </reaction>
</comment>
<dbReference type="Pfam" id="PF04277">
    <property type="entry name" value="OAD_gamma"/>
    <property type="match status" value="1"/>
</dbReference>
<name>A0ABV7LQH9_9GAMM</name>
<dbReference type="EMBL" id="JBHRUG010000026">
    <property type="protein sequence ID" value="MFC3284416.1"/>
    <property type="molecule type" value="Genomic_DNA"/>
</dbReference>
<sequence length="85" mass="9608">MLDTELLEEGLYLMVFGMGFVFVFLTVLVIATTAMSKTVGRLVPEPAKDEDDDTLRRPPTPTQGGDELMAVISTAVHRYRQRHRR</sequence>
<keyword evidence="8 16" id="KW-0812">Transmembrane</keyword>
<dbReference type="EC" id="7.2.4.2" evidence="16"/>
<comment type="similarity">
    <text evidence="4 16 17">Belongs to the OadG family.</text>
</comment>
<reference evidence="20" key="1">
    <citation type="journal article" date="2019" name="Int. J. Syst. Evol. Microbiol.">
        <title>The Global Catalogue of Microorganisms (GCM) 10K type strain sequencing project: providing services to taxonomists for standard genome sequencing and annotation.</title>
        <authorList>
            <consortium name="The Broad Institute Genomics Platform"/>
            <consortium name="The Broad Institute Genome Sequencing Center for Infectious Disease"/>
            <person name="Wu L."/>
            <person name="Ma J."/>
        </authorList>
    </citation>
    <scope>NUCLEOTIDE SEQUENCE [LARGE SCALE GENOMIC DNA]</scope>
    <source>
        <strain evidence="20">CECT 7698</strain>
    </source>
</reference>
<evidence type="ECO:0000313" key="20">
    <source>
        <dbReference type="Proteomes" id="UP001595579"/>
    </source>
</evidence>
<evidence type="ECO:0000256" key="9">
    <source>
        <dbReference type="ARBA" id="ARBA00022967"/>
    </source>
</evidence>
<gene>
    <name evidence="16" type="primary">oadG</name>
    <name evidence="19" type="ORF">ACFOEV_12465</name>
</gene>
<evidence type="ECO:0000256" key="7">
    <source>
        <dbReference type="ARBA" id="ARBA00022475"/>
    </source>
</evidence>
<evidence type="ECO:0000256" key="10">
    <source>
        <dbReference type="ARBA" id="ARBA00022989"/>
    </source>
</evidence>
<evidence type="ECO:0000256" key="1">
    <source>
        <dbReference type="ARBA" id="ARBA00001959"/>
    </source>
</evidence>
<feature type="transmembrane region" description="Helical" evidence="16 17">
    <location>
        <begin position="12"/>
        <end position="31"/>
    </location>
</feature>
<keyword evidence="10 16" id="KW-1133">Transmembrane helix</keyword>
<proteinExistence type="inferred from homology"/>
<evidence type="ECO:0000256" key="13">
    <source>
        <dbReference type="ARBA" id="ARBA00023136"/>
    </source>
</evidence>
<evidence type="ECO:0000256" key="5">
    <source>
        <dbReference type="ARBA" id="ARBA00011869"/>
    </source>
</evidence>
<evidence type="ECO:0000256" key="14">
    <source>
        <dbReference type="ARBA" id="ARBA00023201"/>
    </source>
</evidence>
<dbReference type="NCBIfam" id="TIGR01195">
    <property type="entry name" value="oadG_fam"/>
    <property type="match status" value="1"/>
</dbReference>
<evidence type="ECO:0000256" key="4">
    <source>
        <dbReference type="ARBA" id="ARBA00005844"/>
    </source>
</evidence>
<feature type="region of interest" description="Disordered" evidence="18">
    <location>
        <begin position="40"/>
        <end position="67"/>
    </location>
</feature>
<keyword evidence="9 16" id="KW-1278">Translocase</keyword>
<evidence type="ECO:0000313" key="19">
    <source>
        <dbReference type="EMBL" id="MFC3284416.1"/>
    </source>
</evidence>
<protein>
    <recommendedName>
        <fullName evidence="16">Probable oxaloacetate decarboxylase gamma chain</fullName>
        <ecNumber evidence="16">7.2.4.2</ecNumber>
    </recommendedName>
</protein>
<dbReference type="InterPro" id="IPR005899">
    <property type="entry name" value="Na_pump_deCOase"/>
</dbReference>
<comment type="function">
    <text evidence="2 16 17">Catalyzes the decarboxylation of oxaloacetate coupled to Na(+) translocation.</text>
</comment>
<comment type="subunit">
    <text evidence="5 16">Heterotrimer of an alpha, a beta and a gamma subunit.</text>
</comment>
<keyword evidence="20" id="KW-1185">Reference proteome</keyword>
<accession>A0ABV7LQH9</accession>
<evidence type="ECO:0000256" key="8">
    <source>
        <dbReference type="ARBA" id="ARBA00022692"/>
    </source>
</evidence>
<comment type="subcellular location">
    <subcellularLocation>
        <location evidence="3 16 17">Cell membrane</location>
        <topology evidence="3 16 17">Single-pass membrane protein</topology>
    </subcellularLocation>
</comment>